<dbReference type="Proteomes" id="UP001172101">
    <property type="component" value="Unassembled WGS sequence"/>
</dbReference>
<protein>
    <submittedName>
        <fullName evidence="4">Ankyrin repeat-containing domain protein</fullName>
    </submittedName>
</protein>
<dbReference type="PANTHER" id="PTHR46680">
    <property type="entry name" value="NF-KAPPA-B INHIBITOR ALPHA"/>
    <property type="match status" value="1"/>
</dbReference>
<dbReference type="InterPro" id="IPR051070">
    <property type="entry name" value="NF-kappa-B_inhibitor"/>
</dbReference>
<reference evidence="4" key="1">
    <citation type="submission" date="2023-06" db="EMBL/GenBank/DDBJ databases">
        <title>Genome-scale phylogeny and comparative genomics of the fungal order Sordariales.</title>
        <authorList>
            <consortium name="Lawrence Berkeley National Laboratory"/>
            <person name="Hensen N."/>
            <person name="Bonometti L."/>
            <person name="Westerberg I."/>
            <person name="Brannstrom I.O."/>
            <person name="Guillou S."/>
            <person name="Cros-Aarteil S."/>
            <person name="Calhoun S."/>
            <person name="Haridas S."/>
            <person name="Kuo A."/>
            <person name="Mondo S."/>
            <person name="Pangilinan J."/>
            <person name="Riley R."/>
            <person name="LaButti K."/>
            <person name="Andreopoulos B."/>
            <person name="Lipzen A."/>
            <person name="Chen C."/>
            <person name="Yanf M."/>
            <person name="Daum C."/>
            <person name="Ng V."/>
            <person name="Clum A."/>
            <person name="Steindorff A."/>
            <person name="Ohm R."/>
            <person name="Martin F."/>
            <person name="Silar P."/>
            <person name="Natvig D."/>
            <person name="Lalanne C."/>
            <person name="Gautier V."/>
            <person name="Ament-velasquez S.L."/>
            <person name="Kruys A."/>
            <person name="Hutchinson M.I."/>
            <person name="Powell A.J."/>
            <person name="Barry K."/>
            <person name="Miller A.N."/>
            <person name="Grigoriev I.V."/>
            <person name="Debuchy R."/>
            <person name="Gladieux P."/>
            <person name="Thoren M.H."/>
            <person name="Johannesson H."/>
        </authorList>
    </citation>
    <scope>NUCLEOTIDE SEQUENCE</scope>
    <source>
        <strain evidence="4">SMH2392-1A</strain>
    </source>
</reference>
<dbReference type="EMBL" id="JAUIRO010000007">
    <property type="protein sequence ID" value="KAK0705950.1"/>
    <property type="molecule type" value="Genomic_DNA"/>
</dbReference>
<dbReference type="GO" id="GO:0051059">
    <property type="term" value="F:NF-kappaB binding"/>
    <property type="evidence" value="ECO:0007669"/>
    <property type="project" value="TreeGrafter"/>
</dbReference>
<keyword evidence="2 3" id="KW-0040">ANK repeat</keyword>
<feature type="repeat" description="ANK" evidence="3">
    <location>
        <begin position="1"/>
        <end position="17"/>
    </location>
</feature>
<dbReference type="InterPro" id="IPR036770">
    <property type="entry name" value="Ankyrin_rpt-contain_sf"/>
</dbReference>
<dbReference type="PANTHER" id="PTHR46680:SF3">
    <property type="entry name" value="NF-KAPPA-B INHIBITOR CACTUS"/>
    <property type="match status" value="1"/>
</dbReference>
<dbReference type="InterPro" id="IPR002110">
    <property type="entry name" value="Ankyrin_rpt"/>
</dbReference>
<dbReference type="SUPFAM" id="SSF48403">
    <property type="entry name" value="Ankyrin repeat"/>
    <property type="match status" value="1"/>
</dbReference>
<sequence length="195" mass="21705">MITLLLQHGADVNARNRNGIQSLHLASSAQKVRALVQGGADPDARDHWGVTPIGSHAALGYFDVDEIIRQLFDAGADINLTDYSGVTPLIAASTWNNMAAIRQLVELGTKFDVVDNWGRSILFCTAYYGTFAQIQYFRSVKMDGLDPDNRNESRYISLGVYTRRLVDELEIVQSRPTQAEALAFCSLILEIRRRS</sequence>
<feature type="repeat" description="ANK" evidence="3">
    <location>
        <begin position="84"/>
        <end position="116"/>
    </location>
</feature>
<comment type="caution">
    <text evidence="4">The sequence shown here is derived from an EMBL/GenBank/DDBJ whole genome shotgun (WGS) entry which is preliminary data.</text>
</comment>
<dbReference type="AlphaFoldDB" id="A0AA40DJY9"/>
<dbReference type="GO" id="GO:0005829">
    <property type="term" value="C:cytosol"/>
    <property type="evidence" value="ECO:0007669"/>
    <property type="project" value="TreeGrafter"/>
</dbReference>
<accession>A0AA40DJY9</accession>
<dbReference type="GO" id="GO:0071356">
    <property type="term" value="P:cellular response to tumor necrosis factor"/>
    <property type="evidence" value="ECO:0007669"/>
    <property type="project" value="TreeGrafter"/>
</dbReference>
<organism evidence="4 5">
    <name type="scientific">Lasiosphaeria miniovina</name>
    <dbReference type="NCBI Taxonomy" id="1954250"/>
    <lineage>
        <taxon>Eukaryota</taxon>
        <taxon>Fungi</taxon>
        <taxon>Dikarya</taxon>
        <taxon>Ascomycota</taxon>
        <taxon>Pezizomycotina</taxon>
        <taxon>Sordariomycetes</taxon>
        <taxon>Sordariomycetidae</taxon>
        <taxon>Sordariales</taxon>
        <taxon>Lasiosphaeriaceae</taxon>
        <taxon>Lasiosphaeria</taxon>
    </lineage>
</organism>
<dbReference type="Pfam" id="PF12796">
    <property type="entry name" value="Ank_2"/>
    <property type="match status" value="1"/>
</dbReference>
<evidence type="ECO:0000256" key="2">
    <source>
        <dbReference type="ARBA" id="ARBA00023043"/>
    </source>
</evidence>
<proteinExistence type="predicted"/>
<gene>
    <name evidence="4" type="ORF">B0T26DRAFT_725041</name>
</gene>
<keyword evidence="5" id="KW-1185">Reference proteome</keyword>
<dbReference type="RefSeq" id="XP_060291044.1">
    <property type="nucleotide sequence ID" value="XM_060442726.1"/>
</dbReference>
<evidence type="ECO:0000313" key="4">
    <source>
        <dbReference type="EMBL" id="KAK0705950.1"/>
    </source>
</evidence>
<evidence type="ECO:0000313" key="5">
    <source>
        <dbReference type="Proteomes" id="UP001172101"/>
    </source>
</evidence>
<evidence type="ECO:0000256" key="1">
    <source>
        <dbReference type="ARBA" id="ARBA00022737"/>
    </source>
</evidence>
<keyword evidence="1" id="KW-0677">Repeat</keyword>
<name>A0AA40DJY9_9PEZI</name>
<dbReference type="Gene3D" id="1.25.40.20">
    <property type="entry name" value="Ankyrin repeat-containing domain"/>
    <property type="match status" value="2"/>
</dbReference>
<dbReference type="GeneID" id="85325996"/>
<evidence type="ECO:0000256" key="3">
    <source>
        <dbReference type="PROSITE-ProRule" id="PRU00023"/>
    </source>
</evidence>
<feature type="repeat" description="ANK" evidence="3">
    <location>
        <begin position="48"/>
        <end position="83"/>
    </location>
</feature>
<dbReference type="PROSITE" id="PS50088">
    <property type="entry name" value="ANK_REPEAT"/>
    <property type="match status" value="3"/>
</dbReference>